<sequence>MLSMAIDAIDGKQEIRPEQENDQTRFLIQWTQIGLNWMLFFPVLLFERFTKYKIPHLYVFPVLALAAFLGLYDFLYGFLGYPVYDLTIEFSNQSLINSMAALTIVKGAEIFGTFVPGFQAVGEVLQHIGDYLANGVLALAIQSVFLALVKEGLILRYLLGFGFLLLAIPALSRLGQRLVFGGLLLFIIMPPVVYLEAFVYERLKSPIQEQLETNYDQLKGAISFGGWDLVERGATAVVEGVTEGAAAVTEGVASLASRVGNLISTDSSSDPPLT</sequence>
<feature type="transmembrane region" description="Helical" evidence="1">
    <location>
        <begin position="131"/>
        <end position="149"/>
    </location>
</feature>
<feature type="non-terminal residue" evidence="2">
    <location>
        <position position="274"/>
    </location>
</feature>
<keyword evidence="1" id="KW-0812">Transmembrane</keyword>
<reference evidence="2" key="1">
    <citation type="submission" date="2018-05" db="EMBL/GenBank/DDBJ databases">
        <authorList>
            <person name="Lanie J.A."/>
            <person name="Ng W.-L."/>
            <person name="Kazmierczak K.M."/>
            <person name="Andrzejewski T.M."/>
            <person name="Davidsen T.M."/>
            <person name="Wayne K.J."/>
            <person name="Tettelin H."/>
            <person name="Glass J.I."/>
            <person name="Rusch D."/>
            <person name="Podicherti R."/>
            <person name="Tsui H.-C.T."/>
            <person name="Winkler M.E."/>
        </authorList>
    </citation>
    <scope>NUCLEOTIDE SEQUENCE</scope>
</reference>
<evidence type="ECO:0000256" key="1">
    <source>
        <dbReference type="SAM" id="Phobius"/>
    </source>
</evidence>
<feature type="transmembrane region" description="Helical" evidence="1">
    <location>
        <begin position="154"/>
        <end position="172"/>
    </location>
</feature>
<dbReference type="EMBL" id="UINC01029048">
    <property type="protein sequence ID" value="SVB11121.1"/>
    <property type="molecule type" value="Genomic_DNA"/>
</dbReference>
<keyword evidence="1" id="KW-0472">Membrane</keyword>
<proteinExistence type="predicted"/>
<dbReference type="AlphaFoldDB" id="A0A382BC54"/>
<organism evidence="2">
    <name type="scientific">marine metagenome</name>
    <dbReference type="NCBI Taxonomy" id="408172"/>
    <lineage>
        <taxon>unclassified sequences</taxon>
        <taxon>metagenomes</taxon>
        <taxon>ecological metagenomes</taxon>
    </lineage>
</organism>
<keyword evidence="1" id="KW-1133">Transmembrane helix</keyword>
<feature type="transmembrane region" description="Helical" evidence="1">
    <location>
        <begin position="27"/>
        <end position="46"/>
    </location>
</feature>
<gene>
    <name evidence="2" type="ORF">METZ01_LOCUS163975</name>
</gene>
<feature type="transmembrane region" description="Helical" evidence="1">
    <location>
        <begin position="178"/>
        <end position="200"/>
    </location>
</feature>
<name>A0A382BC54_9ZZZZ</name>
<evidence type="ECO:0000313" key="2">
    <source>
        <dbReference type="EMBL" id="SVB11121.1"/>
    </source>
</evidence>
<accession>A0A382BC54</accession>
<protein>
    <submittedName>
        <fullName evidence="2">Uncharacterized protein</fullName>
    </submittedName>
</protein>
<feature type="transmembrane region" description="Helical" evidence="1">
    <location>
        <begin position="58"/>
        <end position="79"/>
    </location>
</feature>